<keyword evidence="4" id="KW-1185">Reference proteome</keyword>
<name>A0A238XHT7_9ACTN</name>
<feature type="domain" description="Insertion element IS402-like" evidence="2">
    <location>
        <begin position="2"/>
        <end position="45"/>
    </location>
</feature>
<evidence type="ECO:0000256" key="1">
    <source>
        <dbReference type="SAM" id="MobiDB-lite"/>
    </source>
</evidence>
<dbReference type="AlphaFoldDB" id="A0A238XHT7"/>
<reference evidence="4" key="1">
    <citation type="submission" date="2017-06" db="EMBL/GenBank/DDBJ databases">
        <authorList>
            <person name="Varghese N."/>
            <person name="Submissions S."/>
        </authorList>
    </citation>
    <scope>NUCLEOTIDE SEQUENCE [LARGE SCALE GENOMIC DNA]</scope>
    <source>
        <strain evidence="4">DSM 44485</strain>
    </source>
</reference>
<evidence type="ECO:0000259" key="2">
    <source>
        <dbReference type="Pfam" id="PF13340"/>
    </source>
</evidence>
<dbReference type="PANTHER" id="PTHR46637">
    <property type="entry name" value="TIS1421-TRANSPOSASE PROTEIN A"/>
    <property type="match status" value="1"/>
</dbReference>
<sequence>MVINGVLFPVRTGVPLRDMPERFGPWETVYKRHRRWSADGTWELLLSRVQAAQDAEDAIDWEVSVDSTTARAHQHAAGAPRAAPPVVAAQKGPHGGTKQGDPVLDKRAYVYLGTVTVATLAIWLRT</sequence>
<dbReference type="Pfam" id="PF13340">
    <property type="entry name" value="DUF4096"/>
    <property type="match status" value="1"/>
</dbReference>
<feature type="region of interest" description="Disordered" evidence="1">
    <location>
        <begin position="74"/>
        <end position="100"/>
    </location>
</feature>
<dbReference type="PANTHER" id="PTHR46637:SF1">
    <property type="entry name" value="BLL5188 PROTEIN"/>
    <property type="match status" value="1"/>
</dbReference>
<accession>A0A238XHT7</accession>
<dbReference type="InterPro" id="IPR025161">
    <property type="entry name" value="IS402-like_dom"/>
</dbReference>
<feature type="compositionally biased region" description="Low complexity" evidence="1">
    <location>
        <begin position="75"/>
        <end position="90"/>
    </location>
</feature>
<proteinExistence type="predicted"/>
<protein>
    <submittedName>
        <fullName evidence="3">Putative transposase of IS4/5 family</fullName>
    </submittedName>
</protein>
<dbReference type="Proteomes" id="UP000198420">
    <property type="component" value="Unassembled WGS sequence"/>
</dbReference>
<evidence type="ECO:0000313" key="3">
    <source>
        <dbReference type="EMBL" id="SNR57904.1"/>
    </source>
</evidence>
<dbReference type="InterPro" id="IPR052909">
    <property type="entry name" value="Transposase_6_like"/>
</dbReference>
<evidence type="ECO:0000313" key="4">
    <source>
        <dbReference type="Proteomes" id="UP000198420"/>
    </source>
</evidence>
<organism evidence="3 4">
    <name type="scientific">Actinomadura mexicana</name>
    <dbReference type="NCBI Taxonomy" id="134959"/>
    <lineage>
        <taxon>Bacteria</taxon>
        <taxon>Bacillati</taxon>
        <taxon>Actinomycetota</taxon>
        <taxon>Actinomycetes</taxon>
        <taxon>Streptosporangiales</taxon>
        <taxon>Thermomonosporaceae</taxon>
        <taxon>Actinomadura</taxon>
    </lineage>
</organism>
<dbReference type="EMBL" id="FZNP01000004">
    <property type="protein sequence ID" value="SNR57904.1"/>
    <property type="molecule type" value="Genomic_DNA"/>
</dbReference>
<gene>
    <name evidence="3" type="ORF">SAMN06265355_104321</name>
</gene>